<dbReference type="HOGENOM" id="CLU_2472444_0_0_1"/>
<name>A0A072UZU0_MEDTR</name>
<proteinExistence type="predicted"/>
<reference evidence="2" key="3">
    <citation type="submission" date="2015-04" db="UniProtKB">
        <authorList>
            <consortium name="EnsemblPlants"/>
        </authorList>
    </citation>
    <scope>IDENTIFICATION</scope>
    <source>
        <strain evidence="2">cv. Jemalong A17</strain>
    </source>
</reference>
<sequence length="88" mass="9853">MTGIGSTPSNGVRSICFLRSWDCHQLIFGYVGKMGGEKIDVPLVYLPLEHPSHPECHAARCNWLKTGACNTRADRAHECSEARREKRV</sequence>
<accession>A0A072UZU0</accession>
<reference evidence="1 3" key="1">
    <citation type="journal article" date="2011" name="Nature">
        <title>The Medicago genome provides insight into the evolution of rhizobial symbioses.</title>
        <authorList>
            <person name="Young N.D."/>
            <person name="Debelle F."/>
            <person name="Oldroyd G.E."/>
            <person name="Geurts R."/>
            <person name="Cannon S.B."/>
            <person name="Udvardi M.K."/>
            <person name="Benedito V.A."/>
            <person name="Mayer K.F."/>
            <person name="Gouzy J."/>
            <person name="Schoof H."/>
            <person name="Van de Peer Y."/>
            <person name="Proost S."/>
            <person name="Cook D.R."/>
            <person name="Meyers B.C."/>
            <person name="Spannagl M."/>
            <person name="Cheung F."/>
            <person name="De Mita S."/>
            <person name="Krishnakumar V."/>
            <person name="Gundlach H."/>
            <person name="Zhou S."/>
            <person name="Mudge J."/>
            <person name="Bharti A.K."/>
            <person name="Murray J.D."/>
            <person name="Naoumkina M.A."/>
            <person name="Rosen B."/>
            <person name="Silverstein K.A."/>
            <person name="Tang H."/>
            <person name="Rombauts S."/>
            <person name="Zhao P.X."/>
            <person name="Zhou P."/>
            <person name="Barbe V."/>
            <person name="Bardou P."/>
            <person name="Bechner M."/>
            <person name="Bellec A."/>
            <person name="Berger A."/>
            <person name="Berges H."/>
            <person name="Bidwell S."/>
            <person name="Bisseling T."/>
            <person name="Choisne N."/>
            <person name="Couloux A."/>
            <person name="Denny R."/>
            <person name="Deshpande S."/>
            <person name="Dai X."/>
            <person name="Doyle J.J."/>
            <person name="Dudez A.M."/>
            <person name="Farmer A.D."/>
            <person name="Fouteau S."/>
            <person name="Franken C."/>
            <person name="Gibelin C."/>
            <person name="Gish J."/>
            <person name="Goldstein S."/>
            <person name="Gonzalez A.J."/>
            <person name="Green P.J."/>
            <person name="Hallab A."/>
            <person name="Hartog M."/>
            <person name="Hua A."/>
            <person name="Humphray S.J."/>
            <person name="Jeong D.H."/>
            <person name="Jing Y."/>
            <person name="Jocker A."/>
            <person name="Kenton S.M."/>
            <person name="Kim D.J."/>
            <person name="Klee K."/>
            <person name="Lai H."/>
            <person name="Lang C."/>
            <person name="Lin S."/>
            <person name="Macmil S.L."/>
            <person name="Magdelenat G."/>
            <person name="Matthews L."/>
            <person name="McCorrison J."/>
            <person name="Monaghan E.L."/>
            <person name="Mun J.H."/>
            <person name="Najar F.Z."/>
            <person name="Nicholson C."/>
            <person name="Noirot C."/>
            <person name="O'Bleness M."/>
            <person name="Paule C.R."/>
            <person name="Poulain J."/>
            <person name="Prion F."/>
            <person name="Qin B."/>
            <person name="Qu C."/>
            <person name="Retzel E.F."/>
            <person name="Riddle C."/>
            <person name="Sallet E."/>
            <person name="Samain S."/>
            <person name="Samson N."/>
            <person name="Sanders I."/>
            <person name="Saurat O."/>
            <person name="Scarpelli C."/>
            <person name="Schiex T."/>
            <person name="Segurens B."/>
            <person name="Severin A.J."/>
            <person name="Sherrier D.J."/>
            <person name="Shi R."/>
            <person name="Sims S."/>
            <person name="Singer S.R."/>
            <person name="Sinharoy S."/>
            <person name="Sterck L."/>
            <person name="Viollet A."/>
            <person name="Wang B.B."/>
            <person name="Wang K."/>
            <person name="Wang M."/>
            <person name="Wang X."/>
            <person name="Warfsmann J."/>
            <person name="Weissenbach J."/>
            <person name="White D.D."/>
            <person name="White J.D."/>
            <person name="Wiley G.B."/>
            <person name="Wincker P."/>
            <person name="Xing Y."/>
            <person name="Yang L."/>
            <person name="Yao Z."/>
            <person name="Ying F."/>
            <person name="Zhai J."/>
            <person name="Zhou L."/>
            <person name="Zuber A."/>
            <person name="Denarie J."/>
            <person name="Dixon R.A."/>
            <person name="May G.D."/>
            <person name="Schwartz D.C."/>
            <person name="Rogers J."/>
            <person name="Quetier F."/>
            <person name="Town C.D."/>
            <person name="Roe B.A."/>
        </authorList>
    </citation>
    <scope>NUCLEOTIDE SEQUENCE [LARGE SCALE GENOMIC DNA]</scope>
    <source>
        <strain evidence="1">A17</strain>
        <strain evidence="2 3">cv. Jemalong A17</strain>
    </source>
</reference>
<reference evidence="1 3" key="2">
    <citation type="journal article" date="2014" name="BMC Genomics">
        <title>An improved genome release (version Mt4.0) for the model legume Medicago truncatula.</title>
        <authorList>
            <person name="Tang H."/>
            <person name="Krishnakumar V."/>
            <person name="Bidwell S."/>
            <person name="Rosen B."/>
            <person name="Chan A."/>
            <person name="Zhou S."/>
            <person name="Gentzbittel L."/>
            <person name="Childs K.L."/>
            <person name="Yandell M."/>
            <person name="Gundlach H."/>
            <person name="Mayer K.F."/>
            <person name="Schwartz D.C."/>
            <person name="Town C.D."/>
        </authorList>
    </citation>
    <scope>GENOME REANNOTATION</scope>
    <source>
        <strain evidence="1">A17</strain>
        <strain evidence="2 3">cv. Jemalong A17</strain>
    </source>
</reference>
<keyword evidence="3" id="KW-1185">Reference proteome</keyword>
<dbReference type="Proteomes" id="UP000002051">
    <property type="component" value="Chromosome 3"/>
</dbReference>
<protein>
    <submittedName>
        <fullName evidence="1 2">Uncharacterized protein</fullName>
    </submittedName>
</protein>
<dbReference type="EnsemblPlants" id="KEH34946">
    <property type="protein sequence ID" value="KEH34946"/>
    <property type="gene ID" value="MTR_3g074680"/>
</dbReference>
<evidence type="ECO:0000313" key="1">
    <source>
        <dbReference type="EMBL" id="KEH34946.1"/>
    </source>
</evidence>
<gene>
    <name evidence="1" type="ordered locus">MTR_3g074680</name>
</gene>
<evidence type="ECO:0000313" key="3">
    <source>
        <dbReference type="Proteomes" id="UP000002051"/>
    </source>
</evidence>
<dbReference type="AlphaFoldDB" id="A0A072UZU0"/>
<evidence type="ECO:0000313" key="2">
    <source>
        <dbReference type="EnsemblPlants" id="KEH34946"/>
    </source>
</evidence>
<organism evidence="1 3">
    <name type="scientific">Medicago truncatula</name>
    <name type="common">Barrel medic</name>
    <name type="synonym">Medicago tribuloides</name>
    <dbReference type="NCBI Taxonomy" id="3880"/>
    <lineage>
        <taxon>Eukaryota</taxon>
        <taxon>Viridiplantae</taxon>
        <taxon>Streptophyta</taxon>
        <taxon>Embryophyta</taxon>
        <taxon>Tracheophyta</taxon>
        <taxon>Spermatophyta</taxon>
        <taxon>Magnoliopsida</taxon>
        <taxon>eudicotyledons</taxon>
        <taxon>Gunneridae</taxon>
        <taxon>Pentapetalae</taxon>
        <taxon>rosids</taxon>
        <taxon>fabids</taxon>
        <taxon>Fabales</taxon>
        <taxon>Fabaceae</taxon>
        <taxon>Papilionoideae</taxon>
        <taxon>50 kb inversion clade</taxon>
        <taxon>NPAAA clade</taxon>
        <taxon>Hologalegina</taxon>
        <taxon>IRL clade</taxon>
        <taxon>Trifolieae</taxon>
        <taxon>Medicago</taxon>
    </lineage>
</organism>
<dbReference type="EMBL" id="CM001219">
    <property type="protein sequence ID" value="KEH34946.1"/>
    <property type="molecule type" value="Genomic_DNA"/>
</dbReference>